<keyword evidence="2" id="KW-1185">Reference proteome</keyword>
<sequence>LSMVSRSLSSPLIQTIEPLSSTRQVQHLRKAIRAQTSHRQCRFHVQVEPGTAPVLPSRHRAVSRSIWSNTVGVYEICPEMSEAKASFVDHKPKRFGPVKSFVSARDPFVLHREETFKFGNQQIMRLGARPNAPSQRGH</sequence>
<organism evidence="1 2">
    <name type="scientific">Symbiodinium necroappetens</name>
    <dbReference type="NCBI Taxonomy" id="1628268"/>
    <lineage>
        <taxon>Eukaryota</taxon>
        <taxon>Sar</taxon>
        <taxon>Alveolata</taxon>
        <taxon>Dinophyceae</taxon>
        <taxon>Suessiales</taxon>
        <taxon>Symbiodiniaceae</taxon>
        <taxon>Symbiodinium</taxon>
    </lineage>
</organism>
<protein>
    <submittedName>
        <fullName evidence="1">Uncharacterized protein</fullName>
    </submittedName>
</protein>
<name>A0A813CPE5_9DINO</name>
<accession>A0A813CPE5</accession>
<evidence type="ECO:0000313" key="1">
    <source>
        <dbReference type="EMBL" id="CAE7945408.1"/>
    </source>
</evidence>
<dbReference type="Proteomes" id="UP000601435">
    <property type="component" value="Unassembled WGS sequence"/>
</dbReference>
<dbReference type="OrthoDB" id="436151at2759"/>
<proteinExistence type="predicted"/>
<feature type="non-terminal residue" evidence="1">
    <location>
        <position position="138"/>
    </location>
</feature>
<dbReference type="EMBL" id="CAJNJA010103641">
    <property type="protein sequence ID" value="CAE7945408.1"/>
    <property type="molecule type" value="Genomic_DNA"/>
</dbReference>
<reference evidence="1" key="1">
    <citation type="submission" date="2021-02" db="EMBL/GenBank/DDBJ databases">
        <authorList>
            <person name="Dougan E. K."/>
            <person name="Rhodes N."/>
            <person name="Thang M."/>
            <person name="Chan C."/>
        </authorList>
    </citation>
    <scope>NUCLEOTIDE SEQUENCE</scope>
</reference>
<evidence type="ECO:0000313" key="2">
    <source>
        <dbReference type="Proteomes" id="UP000601435"/>
    </source>
</evidence>
<dbReference type="AlphaFoldDB" id="A0A813CPE5"/>
<comment type="caution">
    <text evidence="1">The sequence shown here is derived from an EMBL/GenBank/DDBJ whole genome shotgun (WGS) entry which is preliminary data.</text>
</comment>
<gene>
    <name evidence="1" type="ORF">SNEC2469_LOCUS35574</name>
</gene>